<dbReference type="CDD" id="cd00385">
    <property type="entry name" value="Isoprenoid_Biosyn_C1"/>
    <property type="match status" value="1"/>
</dbReference>
<accession>A0A0G4J283</accession>
<dbReference type="EMBL" id="CDSF01000117">
    <property type="protein sequence ID" value="CEP01733.1"/>
    <property type="molecule type" value="Genomic_DNA"/>
</dbReference>
<evidence type="ECO:0000313" key="2">
    <source>
        <dbReference type="EMBL" id="CEP01733.1"/>
    </source>
</evidence>
<evidence type="ECO:0000313" key="3">
    <source>
        <dbReference type="Proteomes" id="UP000039324"/>
    </source>
</evidence>
<feature type="signal peptide" evidence="1">
    <location>
        <begin position="1"/>
        <end position="20"/>
    </location>
</feature>
<gene>
    <name evidence="2" type="ORF">PBRA_008675</name>
</gene>
<dbReference type="SUPFAM" id="SSF48576">
    <property type="entry name" value="Terpenoid synthases"/>
    <property type="match status" value="1"/>
</dbReference>
<name>A0A0G4J283_PLABS</name>
<sequence length="468" mass="51747">MGLRAAVCAIVCICMVGVRGAPAADVVWGPPAYLSSAPQGHDLRSTFTSPTRMLGDRGIVAIPLLEPSGDYCSGEVVPGQHLPWTQSHLSPSDQDAVMAKINTAVQSGSASNRSGNEAWEAIRPVLTTLFTRPAPAPASRSQRRARHEPVAMDLGVEMTQKTEEFNRIAKALVPAMSASDLRRAGMNARSMLWMQALVGVPMRVTRSVAAFSLLYPRTDDIVDSTALPVSQRKSFLQRFARQVSHGDSTPIFDYEVDVWRMFRLIEQDWPRARFPVTYRVMGELLQAQKDSQVQFGGPRHGAPMPGFRAVWEVTMRKGALSALCDAYLTLGNVHDNEASFAAHFGTVAQLLNDLTGIDDDLRDGQYTPLNMVHASGRKLDDIAGQFYSYLQATFTNTPHIKGRHTSHATRKRRRLVAWMMAFTAYKFVEGVSVNQDKFSPEFLARINATVALPLHAVARLYRARHERA</sequence>
<evidence type="ECO:0000256" key="1">
    <source>
        <dbReference type="SAM" id="SignalP"/>
    </source>
</evidence>
<dbReference type="InterPro" id="IPR008949">
    <property type="entry name" value="Isoprenoid_synthase_dom_sf"/>
</dbReference>
<keyword evidence="1" id="KW-0732">Signal</keyword>
<protein>
    <submittedName>
        <fullName evidence="2">Uncharacterized protein</fullName>
    </submittedName>
</protein>
<dbReference type="AlphaFoldDB" id="A0A0G4J283"/>
<dbReference type="Proteomes" id="UP000039324">
    <property type="component" value="Unassembled WGS sequence"/>
</dbReference>
<proteinExistence type="predicted"/>
<organism evidence="2 3">
    <name type="scientific">Plasmodiophora brassicae</name>
    <name type="common">Clubroot disease agent</name>
    <dbReference type="NCBI Taxonomy" id="37360"/>
    <lineage>
        <taxon>Eukaryota</taxon>
        <taxon>Sar</taxon>
        <taxon>Rhizaria</taxon>
        <taxon>Endomyxa</taxon>
        <taxon>Phytomyxea</taxon>
        <taxon>Plasmodiophorida</taxon>
        <taxon>Plasmodiophoridae</taxon>
        <taxon>Plasmodiophora</taxon>
    </lineage>
</organism>
<reference evidence="2 3" key="1">
    <citation type="submission" date="2015-02" db="EMBL/GenBank/DDBJ databases">
        <authorList>
            <person name="Chooi Y.-H."/>
        </authorList>
    </citation>
    <scope>NUCLEOTIDE SEQUENCE [LARGE SCALE GENOMIC DNA]</scope>
    <source>
        <strain evidence="2">E3</strain>
    </source>
</reference>
<keyword evidence="3" id="KW-1185">Reference proteome</keyword>
<dbReference type="OrthoDB" id="9998769at2759"/>
<feature type="chain" id="PRO_5005193733" evidence="1">
    <location>
        <begin position="21"/>
        <end position="468"/>
    </location>
</feature>